<proteinExistence type="predicted"/>
<evidence type="ECO:0000313" key="2">
    <source>
        <dbReference type="Proteomes" id="UP000325395"/>
    </source>
</evidence>
<dbReference type="Proteomes" id="UP000325395">
    <property type="component" value="Unassembled WGS sequence"/>
</dbReference>
<evidence type="ECO:0000313" key="1">
    <source>
        <dbReference type="EMBL" id="KAE8422853.1"/>
    </source>
</evidence>
<reference evidence="1 2" key="1">
    <citation type="submission" date="2019-04" db="EMBL/GenBank/DDBJ databases">
        <authorList>
            <consortium name="DOE Joint Genome Institute"/>
            <person name="Mondo S."/>
            <person name="Kjaerbolling I."/>
            <person name="Vesth T."/>
            <person name="Frisvad J.C."/>
            <person name="Nybo J.L."/>
            <person name="Theobald S."/>
            <person name="Kildgaard S."/>
            <person name="Isbrandt T."/>
            <person name="Kuo A."/>
            <person name="Sato A."/>
            <person name="Lyhne E.K."/>
            <person name="Kogle M.E."/>
            <person name="Wiebenga A."/>
            <person name="Kun R.S."/>
            <person name="Lubbers R.J."/>
            <person name="Makela M.R."/>
            <person name="Barry K."/>
            <person name="Chovatia M."/>
            <person name="Clum A."/>
            <person name="Daum C."/>
            <person name="Haridas S."/>
            <person name="He G."/>
            <person name="LaButti K."/>
            <person name="Lipzen A."/>
            <person name="Riley R."/>
            <person name="Salamov A."/>
            <person name="Simmons B.A."/>
            <person name="Magnuson J.K."/>
            <person name="Henrissat B."/>
            <person name="Mortensen U.H."/>
            <person name="Larsen T.O."/>
            <person name="Devries R.P."/>
            <person name="Grigoriev I.V."/>
            <person name="Machida M."/>
            <person name="Baker S.E."/>
            <person name="Andersen M.R."/>
            <person name="Cantor M.N."/>
            <person name="Hua S.X."/>
        </authorList>
    </citation>
    <scope>NUCLEOTIDE SEQUENCE [LARGE SCALE GENOMIC DNA]</scope>
    <source>
        <strain evidence="1 2">CBS 117616</strain>
    </source>
</reference>
<accession>A0ABQ6X1W6</accession>
<keyword evidence="2" id="KW-1185">Reference proteome</keyword>
<gene>
    <name evidence="1" type="ORF">BDV36DRAFT_244677</name>
</gene>
<organism evidence="1 2">
    <name type="scientific">Aspergillus pseudocaelatus</name>
    <dbReference type="NCBI Taxonomy" id="1825620"/>
    <lineage>
        <taxon>Eukaryota</taxon>
        <taxon>Fungi</taxon>
        <taxon>Dikarya</taxon>
        <taxon>Ascomycota</taxon>
        <taxon>Pezizomycotina</taxon>
        <taxon>Eurotiomycetes</taxon>
        <taxon>Eurotiomycetidae</taxon>
        <taxon>Eurotiales</taxon>
        <taxon>Aspergillaceae</taxon>
        <taxon>Aspergillus</taxon>
        <taxon>Aspergillus subgen. Circumdati</taxon>
    </lineage>
</organism>
<sequence length="80" mass="9170">MHVPYHAHYPYISAKLLRFLSSTTASCLNSCAVISLPRTHNQISRLESHLKSSNLQDSGDKYCGHSMPVLRYKLLSKYRF</sequence>
<dbReference type="EMBL" id="ML735692">
    <property type="protein sequence ID" value="KAE8422853.1"/>
    <property type="molecule type" value="Genomic_DNA"/>
</dbReference>
<evidence type="ECO:0008006" key="3">
    <source>
        <dbReference type="Google" id="ProtNLM"/>
    </source>
</evidence>
<name>A0ABQ6X1W6_9EURO</name>
<protein>
    <recommendedName>
        <fullName evidence="3">BED-type domain-containing protein</fullName>
    </recommendedName>
</protein>